<reference evidence="14 15" key="1">
    <citation type="submission" date="2019-05" db="EMBL/GenBank/DDBJ databases">
        <title>The compact genome of Giardia muris reveals important steps in the evolution of intestinal protozoan parasites.</title>
        <authorList>
            <person name="Xu F."/>
            <person name="Jimenez-Gonzalez A."/>
            <person name="Einarsson E."/>
            <person name="Astvaldsson A."/>
            <person name="Peirasmaki D."/>
            <person name="Eckmann L."/>
            <person name="Andersson J.O."/>
            <person name="Svard S.G."/>
            <person name="Jerlstrom-Hultqvist J."/>
        </authorList>
    </citation>
    <scope>NUCLEOTIDE SEQUENCE [LARGE SCALE GENOMIC DNA]</scope>
    <source>
        <strain evidence="14 15">Roberts-Thomson</strain>
    </source>
</reference>
<feature type="domain" description="Protein kinase" evidence="13">
    <location>
        <begin position="17"/>
        <end position="276"/>
    </location>
</feature>
<evidence type="ECO:0000259" key="13">
    <source>
        <dbReference type="PROSITE" id="PS50011"/>
    </source>
</evidence>
<feature type="region of interest" description="Disordered" evidence="12">
    <location>
        <begin position="380"/>
        <end position="413"/>
    </location>
</feature>
<dbReference type="GO" id="GO:0005524">
    <property type="term" value="F:ATP binding"/>
    <property type="evidence" value="ECO:0007669"/>
    <property type="project" value="UniProtKB-UniRule"/>
</dbReference>
<dbReference type="PANTHER" id="PTHR48012:SF10">
    <property type="entry name" value="FI20177P1"/>
    <property type="match status" value="1"/>
</dbReference>
<dbReference type="EMBL" id="VDLU01000002">
    <property type="protein sequence ID" value="TNJ28535.1"/>
    <property type="molecule type" value="Genomic_DNA"/>
</dbReference>
<evidence type="ECO:0000256" key="7">
    <source>
        <dbReference type="ARBA" id="ARBA00022840"/>
    </source>
</evidence>
<dbReference type="InterPro" id="IPR011009">
    <property type="entry name" value="Kinase-like_dom_sf"/>
</dbReference>
<keyword evidence="6 14" id="KW-0418">Kinase</keyword>
<evidence type="ECO:0000256" key="11">
    <source>
        <dbReference type="RuleBase" id="RU000304"/>
    </source>
</evidence>
<accession>A0A4Z1SU90</accession>
<feature type="binding site" evidence="10">
    <location>
        <position position="46"/>
    </location>
    <ligand>
        <name>ATP</name>
        <dbReference type="ChEBI" id="CHEBI:30616"/>
    </ligand>
</feature>
<keyword evidence="4" id="KW-0808">Transferase</keyword>
<evidence type="ECO:0000256" key="8">
    <source>
        <dbReference type="ARBA" id="ARBA00047899"/>
    </source>
</evidence>
<sequence>MAILADLVDEKNPRECFELLSVIGTGSYGTVWQAFSVLTNEIVAIKRLQLEGDATDLAREIRLLRKFASKYIVGYIGSFVDKTEGELWVVLEYCSGGSLSDLMRSCSRILTEEECAYAVACALLGLKALHEQKIVHRDIKANNLLVTEDAVVKLADFGVSAEMANTFSQRFTMIGTPYWLSPQQVRGTGYSFKADIWALGITAIELTEGKPPLADMTSMRAVVMISKREPMRLRGRVNPATGLTHSDVFADFVDHCLQMEEEERWTPEQLLEHPFITTHCTIEGDTITSPSKMVDILAEKYKCSLADIVVSNGSGKQAHEPNYNFGQLIFEDGTIIINGEVVREGENDTPALVESGHEHEGAGTISVEVGQDVMAEECVGSLTSSEDDKSRTSKKKPKTRKIRGGSGSTLDGNSIRLTKSQRLQASEQELDQAMELARTHTHQELQVMKAEEKSSAQLKILRKAIMIQKVRGKEPN</sequence>
<evidence type="ECO:0000256" key="4">
    <source>
        <dbReference type="ARBA" id="ARBA00022679"/>
    </source>
</evidence>
<protein>
    <recommendedName>
        <fullName evidence="2">non-specific serine/threonine protein kinase</fullName>
        <ecNumber evidence="2">2.7.11.1</ecNumber>
    </recommendedName>
</protein>
<dbReference type="InterPro" id="IPR008271">
    <property type="entry name" value="Ser/Thr_kinase_AS"/>
</dbReference>
<evidence type="ECO:0000256" key="6">
    <source>
        <dbReference type="ARBA" id="ARBA00022777"/>
    </source>
</evidence>
<evidence type="ECO:0000256" key="2">
    <source>
        <dbReference type="ARBA" id="ARBA00012513"/>
    </source>
</evidence>
<dbReference type="EC" id="2.7.11.1" evidence="2"/>
<evidence type="ECO:0000256" key="12">
    <source>
        <dbReference type="SAM" id="MobiDB-lite"/>
    </source>
</evidence>
<dbReference type="Proteomes" id="UP000315496">
    <property type="component" value="Chromosome 2"/>
</dbReference>
<keyword evidence="5 10" id="KW-0547">Nucleotide-binding</keyword>
<dbReference type="PROSITE" id="PS00107">
    <property type="entry name" value="PROTEIN_KINASE_ATP"/>
    <property type="match status" value="1"/>
</dbReference>
<name>A0A4Z1SU90_GIAMU</name>
<dbReference type="InterPro" id="IPR050629">
    <property type="entry name" value="STE20/SPS1-PAK"/>
</dbReference>
<evidence type="ECO:0000256" key="5">
    <source>
        <dbReference type="ARBA" id="ARBA00022741"/>
    </source>
</evidence>
<dbReference type="PROSITE" id="PS50011">
    <property type="entry name" value="PROTEIN_KINASE_DOM"/>
    <property type="match status" value="1"/>
</dbReference>
<evidence type="ECO:0000256" key="9">
    <source>
        <dbReference type="ARBA" id="ARBA00048679"/>
    </source>
</evidence>
<proteinExistence type="inferred from homology"/>
<dbReference type="SUPFAM" id="SSF56112">
    <property type="entry name" value="Protein kinase-like (PK-like)"/>
    <property type="match status" value="1"/>
</dbReference>
<dbReference type="VEuPathDB" id="GiardiaDB:GMRT_11921"/>
<dbReference type="PANTHER" id="PTHR48012">
    <property type="entry name" value="STERILE20-LIKE KINASE, ISOFORM B-RELATED"/>
    <property type="match status" value="1"/>
</dbReference>
<dbReference type="InterPro" id="IPR017441">
    <property type="entry name" value="Protein_kinase_ATP_BS"/>
</dbReference>
<evidence type="ECO:0000313" key="14">
    <source>
        <dbReference type="EMBL" id="TNJ28535.1"/>
    </source>
</evidence>
<evidence type="ECO:0000313" key="15">
    <source>
        <dbReference type="Proteomes" id="UP000315496"/>
    </source>
</evidence>
<dbReference type="InterPro" id="IPR000719">
    <property type="entry name" value="Prot_kinase_dom"/>
</dbReference>
<dbReference type="CDD" id="cd05122">
    <property type="entry name" value="PKc_STE"/>
    <property type="match status" value="1"/>
</dbReference>
<dbReference type="AlphaFoldDB" id="A0A4Z1SU90"/>
<comment type="similarity">
    <text evidence="1">Belongs to the protein kinase superfamily. STE Ser/Thr protein kinase family. STE20 subfamily.</text>
</comment>
<comment type="catalytic activity">
    <reaction evidence="8">
        <text>L-threonyl-[protein] + ATP = O-phospho-L-threonyl-[protein] + ADP + H(+)</text>
        <dbReference type="Rhea" id="RHEA:46608"/>
        <dbReference type="Rhea" id="RHEA-COMP:11060"/>
        <dbReference type="Rhea" id="RHEA-COMP:11605"/>
        <dbReference type="ChEBI" id="CHEBI:15378"/>
        <dbReference type="ChEBI" id="CHEBI:30013"/>
        <dbReference type="ChEBI" id="CHEBI:30616"/>
        <dbReference type="ChEBI" id="CHEBI:61977"/>
        <dbReference type="ChEBI" id="CHEBI:456216"/>
        <dbReference type="EC" id="2.7.11.1"/>
    </reaction>
</comment>
<dbReference type="Gene3D" id="1.10.510.10">
    <property type="entry name" value="Transferase(Phosphotransferase) domain 1"/>
    <property type="match status" value="1"/>
</dbReference>
<dbReference type="Pfam" id="PF00069">
    <property type="entry name" value="Pkinase"/>
    <property type="match status" value="1"/>
</dbReference>
<dbReference type="PROSITE" id="PS00108">
    <property type="entry name" value="PROTEIN_KINASE_ST"/>
    <property type="match status" value="1"/>
</dbReference>
<comment type="caution">
    <text evidence="14">The sequence shown here is derived from an EMBL/GenBank/DDBJ whole genome shotgun (WGS) entry which is preliminary data.</text>
</comment>
<feature type="compositionally biased region" description="Basic residues" evidence="12">
    <location>
        <begin position="392"/>
        <end position="403"/>
    </location>
</feature>
<dbReference type="SMART" id="SM00220">
    <property type="entry name" value="S_TKc"/>
    <property type="match status" value="1"/>
</dbReference>
<comment type="catalytic activity">
    <reaction evidence="9">
        <text>L-seryl-[protein] + ATP = O-phospho-L-seryl-[protein] + ADP + H(+)</text>
        <dbReference type="Rhea" id="RHEA:17989"/>
        <dbReference type="Rhea" id="RHEA-COMP:9863"/>
        <dbReference type="Rhea" id="RHEA-COMP:11604"/>
        <dbReference type="ChEBI" id="CHEBI:15378"/>
        <dbReference type="ChEBI" id="CHEBI:29999"/>
        <dbReference type="ChEBI" id="CHEBI:30616"/>
        <dbReference type="ChEBI" id="CHEBI:83421"/>
        <dbReference type="ChEBI" id="CHEBI:456216"/>
        <dbReference type="EC" id="2.7.11.1"/>
    </reaction>
</comment>
<keyword evidence="7 10" id="KW-0067">ATP-binding</keyword>
<keyword evidence="3 11" id="KW-0723">Serine/threonine-protein kinase</keyword>
<dbReference type="GO" id="GO:0004674">
    <property type="term" value="F:protein serine/threonine kinase activity"/>
    <property type="evidence" value="ECO:0007669"/>
    <property type="project" value="UniProtKB-KW"/>
</dbReference>
<dbReference type="GO" id="GO:0005737">
    <property type="term" value="C:cytoplasm"/>
    <property type="evidence" value="ECO:0007669"/>
    <property type="project" value="TreeGrafter"/>
</dbReference>
<organism evidence="14 15">
    <name type="scientific">Giardia muris</name>
    <dbReference type="NCBI Taxonomy" id="5742"/>
    <lineage>
        <taxon>Eukaryota</taxon>
        <taxon>Metamonada</taxon>
        <taxon>Diplomonadida</taxon>
        <taxon>Hexamitidae</taxon>
        <taxon>Giardiinae</taxon>
        <taxon>Giardia</taxon>
    </lineage>
</organism>
<keyword evidence="15" id="KW-1185">Reference proteome</keyword>
<dbReference type="OrthoDB" id="8693905at2759"/>
<evidence type="ECO:0000256" key="1">
    <source>
        <dbReference type="ARBA" id="ARBA00008874"/>
    </source>
</evidence>
<evidence type="ECO:0000256" key="3">
    <source>
        <dbReference type="ARBA" id="ARBA00022527"/>
    </source>
</evidence>
<evidence type="ECO:0000256" key="10">
    <source>
        <dbReference type="PROSITE-ProRule" id="PRU10141"/>
    </source>
</evidence>
<gene>
    <name evidence="14" type="ORF">GMRT_11921</name>
</gene>